<dbReference type="PANTHER" id="PTHR30472">
    <property type="entry name" value="FERRIC ENTEROBACTIN TRANSPORT SYSTEM PERMEASE PROTEIN"/>
    <property type="match status" value="1"/>
</dbReference>
<feature type="transmembrane region" description="Helical" evidence="8">
    <location>
        <begin position="70"/>
        <end position="90"/>
    </location>
</feature>
<dbReference type="CDD" id="cd06550">
    <property type="entry name" value="TM_ABC_iron-siderophores_like"/>
    <property type="match status" value="1"/>
</dbReference>
<dbReference type="AlphaFoldDB" id="A0A1M5XCH5"/>
<organism evidence="9 10">
    <name type="scientific">Sporobacter termitidis DSM 10068</name>
    <dbReference type="NCBI Taxonomy" id="1123282"/>
    <lineage>
        <taxon>Bacteria</taxon>
        <taxon>Bacillati</taxon>
        <taxon>Bacillota</taxon>
        <taxon>Clostridia</taxon>
        <taxon>Eubacteriales</taxon>
        <taxon>Oscillospiraceae</taxon>
        <taxon>Sporobacter</taxon>
    </lineage>
</organism>
<evidence type="ECO:0000313" key="10">
    <source>
        <dbReference type="Proteomes" id="UP000183995"/>
    </source>
</evidence>
<dbReference type="InterPro" id="IPR000522">
    <property type="entry name" value="ABC_transptr_permease_BtuC"/>
</dbReference>
<dbReference type="OrthoDB" id="9792889at2"/>
<keyword evidence="5 8" id="KW-0812">Transmembrane</keyword>
<keyword evidence="3" id="KW-0813">Transport</keyword>
<evidence type="ECO:0000256" key="5">
    <source>
        <dbReference type="ARBA" id="ARBA00022692"/>
    </source>
</evidence>
<feature type="transmembrane region" description="Helical" evidence="8">
    <location>
        <begin position="20"/>
        <end position="38"/>
    </location>
</feature>
<dbReference type="GO" id="GO:0005886">
    <property type="term" value="C:plasma membrane"/>
    <property type="evidence" value="ECO:0007669"/>
    <property type="project" value="UniProtKB-SubCell"/>
</dbReference>
<evidence type="ECO:0000256" key="4">
    <source>
        <dbReference type="ARBA" id="ARBA00022475"/>
    </source>
</evidence>
<dbReference type="FunFam" id="1.10.3470.10:FF:000001">
    <property type="entry name" value="Vitamin B12 ABC transporter permease BtuC"/>
    <property type="match status" value="1"/>
</dbReference>
<keyword evidence="7 8" id="KW-0472">Membrane</keyword>
<sequence>MNQNATRLGKKKLLRVKMSVIIAVFIVLFFGSFNFGRYDGISLWNVVLIFVNKVFPVHGDWPKSFETVVLYIRFPRIIAAVLIGGALALAGTSYQAVFKNPLVSPDILGASAGASFGAALAIFNSFGAVWVQISAFIMSLIAVGCSCFVGGRIKRDPSLALILSGIFVSSLASALVSLMKFLADPLDKLPTITFWLLGTLSNITLTDITWALIPMAVGAVPLILLRWRLNVLSMGDDEAKALGIETKRLRFVVILCSTILTAASISIGGLIGWVGLVIPHLARTIVGSNNKILIPAAIIIGGSFLLLVDNFARSLSSVEIPLGVLTAIVGAPFFITLMLRGKEAS</sequence>
<comment type="similarity">
    <text evidence="2">Belongs to the binding-protein-dependent transport system permease family. FecCD subfamily.</text>
</comment>
<dbReference type="Gene3D" id="1.10.3470.10">
    <property type="entry name" value="ABC transporter involved in vitamin B12 uptake, BtuC"/>
    <property type="match status" value="1"/>
</dbReference>
<dbReference type="SUPFAM" id="SSF81345">
    <property type="entry name" value="ABC transporter involved in vitamin B12 uptake, BtuC"/>
    <property type="match status" value="1"/>
</dbReference>
<dbReference type="RefSeq" id="WP_073077735.1">
    <property type="nucleotide sequence ID" value="NZ_FQXV01000005.1"/>
</dbReference>
<feature type="transmembrane region" description="Helical" evidence="8">
    <location>
        <begin position="203"/>
        <end position="225"/>
    </location>
</feature>
<evidence type="ECO:0000256" key="7">
    <source>
        <dbReference type="ARBA" id="ARBA00023136"/>
    </source>
</evidence>
<feature type="transmembrane region" description="Helical" evidence="8">
    <location>
        <begin position="161"/>
        <end position="183"/>
    </location>
</feature>
<feature type="transmembrane region" description="Helical" evidence="8">
    <location>
        <begin position="292"/>
        <end position="308"/>
    </location>
</feature>
<dbReference type="STRING" id="1123282.SAMN02745823_01702"/>
<dbReference type="GO" id="GO:0033214">
    <property type="term" value="P:siderophore-iron import into cell"/>
    <property type="evidence" value="ECO:0007669"/>
    <property type="project" value="TreeGrafter"/>
</dbReference>
<keyword evidence="6 8" id="KW-1133">Transmembrane helix</keyword>
<evidence type="ECO:0000313" key="9">
    <source>
        <dbReference type="EMBL" id="SHH97510.1"/>
    </source>
</evidence>
<evidence type="ECO:0000256" key="8">
    <source>
        <dbReference type="SAM" id="Phobius"/>
    </source>
</evidence>
<dbReference type="PANTHER" id="PTHR30472:SF70">
    <property type="entry name" value="MOLYBDATE IMPORT SYSTEM PERMEASE PROTEIN MOLB"/>
    <property type="match status" value="1"/>
</dbReference>
<dbReference type="EMBL" id="FQXV01000005">
    <property type="protein sequence ID" value="SHH97510.1"/>
    <property type="molecule type" value="Genomic_DNA"/>
</dbReference>
<protein>
    <submittedName>
        <fullName evidence="9">Iron complex transport system permease protein</fullName>
    </submittedName>
</protein>
<feature type="transmembrane region" description="Helical" evidence="8">
    <location>
        <begin position="320"/>
        <end position="339"/>
    </location>
</feature>
<evidence type="ECO:0000256" key="1">
    <source>
        <dbReference type="ARBA" id="ARBA00004651"/>
    </source>
</evidence>
<feature type="transmembrane region" description="Helical" evidence="8">
    <location>
        <begin position="129"/>
        <end position="149"/>
    </location>
</feature>
<feature type="transmembrane region" description="Helical" evidence="8">
    <location>
        <begin position="102"/>
        <end position="123"/>
    </location>
</feature>
<evidence type="ECO:0000256" key="6">
    <source>
        <dbReference type="ARBA" id="ARBA00022989"/>
    </source>
</evidence>
<accession>A0A1M5XCH5</accession>
<dbReference type="GO" id="GO:0022857">
    <property type="term" value="F:transmembrane transporter activity"/>
    <property type="evidence" value="ECO:0007669"/>
    <property type="project" value="InterPro"/>
</dbReference>
<name>A0A1M5XCH5_9FIRM</name>
<keyword evidence="10" id="KW-1185">Reference proteome</keyword>
<reference evidence="9 10" key="1">
    <citation type="submission" date="2016-11" db="EMBL/GenBank/DDBJ databases">
        <authorList>
            <person name="Jaros S."/>
            <person name="Januszkiewicz K."/>
            <person name="Wedrychowicz H."/>
        </authorList>
    </citation>
    <scope>NUCLEOTIDE SEQUENCE [LARGE SCALE GENOMIC DNA]</scope>
    <source>
        <strain evidence="9 10">DSM 10068</strain>
    </source>
</reference>
<gene>
    <name evidence="9" type="ORF">SAMN02745823_01702</name>
</gene>
<evidence type="ECO:0000256" key="2">
    <source>
        <dbReference type="ARBA" id="ARBA00007935"/>
    </source>
</evidence>
<dbReference type="Pfam" id="PF01032">
    <property type="entry name" value="FecCD"/>
    <property type="match status" value="1"/>
</dbReference>
<evidence type="ECO:0000256" key="3">
    <source>
        <dbReference type="ARBA" id="ARBA00022448"/>
    </source>
</evidence>
<proteinExistence type="inferred from homology"/>
<dbReference type="InterPro" id="IPR037294">
    <property type="entry name" value="ABC_BtuC-like"/>
</dbReference>
<comment type="subcellular location">
    <subcellularLocation>
        <location evidence="1">Cell membrane</location>
        <topology evidence="1">Multi-pass membrane protein</topology>
    </subcellularLocation>
</comment>
<dbReference type="Proteomes" id="UP000183995">
    <property type="component" value="Unassembled WGS sequence"/>
</dbReference>
<feature type="transmembrane region" description="Helical" evidence="8">
    <location>
        <begin position="249"/>
        <end position="272"/>
    </location>
</feature>
<keyword evidence="4" id="KW-1003">Cell membrane</keyword>